<feature type="domain" description="DUF5071" evidence="1">
    <location>
        <begin position="1"/>
        <end position="53"/>
    </location>
</feature>
<comment type="caution">
    <text evidence="2">The sequence shown here is derived from an EMBL/GenBank/DDBJ whole genome shotgun (WGS) entry which is preliminary data.</text>
</comment>
<accession>A0AAD7BEA5</accession>
<dbReference type="InterPro" id="IPR031837">
    <property type="entry name" value="DUF5071"/>
</dbReference>
<dbReference type="InterPro" id="IPR038692">
    <property type="entry name" value="Cthe_2751_sf"/>
</dbReference>
<dbReference type="Proteomes" id="UP001221757">
    <property type="component" value="Unassembled WGS sequence"/>
</dbReference>
<evidence type="ECO:0000259" key="1">
    <source>
        <dbReference type="Pfam" id="PF16804"/>
    </source>
</evidence>
<dbReference type="AlphaFoldDB" id="A0AAD7BEA5"/>
<gene>
    <name evidence="2" type="ORF">B0H17DRAFT_648979</name>
</gene>
<protein>
    <recommendedName>
        <fullName evidence="1">DUF5071 domain-containing protein</fullName>
    </recommendedName>
</protein>
<reference evidence="2" key="1">
    <citation type="submission" date="2023-03" db="EMBL/GenBank/DDBJ databases">
        <title>Massive genome expansion in bonnet fungi (Mycena s.s.) driven by repeated elements and novel gene families across ecological guilds.</title>
        <authorList>
            <consortium name="Lawrence Berkeley National Laboratory"/>
            <person name="Harder C.B."/>
            <person name="Miyauchi S."/>
            <person name="Viragh M."/>
            <person name="Kuo A."/>
            <person name="Thoen E."/>
            <person name="Andreopoulos B."/>
            <person name="Lu D."/>
            <person name="Skrede I."/>
            <person name="Drula E."/>
            <person name="Henrissat B."/>
            <person name="Morin E."/>
            <person name="Kohler A."/>
            <person name="Barry K."/>
            <person name="LaButti K."/>
            <person name="Morin E."/>
            <person name="Salamov A."/>
            <person name="Lipzen A."/>
            <person name="Mereny Z."/>
            <person name="Hegedus B."/>
            <person name="Baldrian P."/>
            <person name="Stursova M."/>
            <person name="Weitz H."/>
            <person name="Taylor A."/>
            <person name="Grigoriev I.V."/>
            <person name="Nagy L.G."/>
            <person name="Martin F."/>
            <person name="Kauserud H."/>
        </authorList>
    </citation>
    <scope>NUCLEOTIDE SEQUENCE</scope>
    <source>
        <strain evidence="2">CBHHK067</strain>
    </source>
</reference>
<name>A0AAD7BEA5_MYCRO</name>
<dbReference type="EMBL" id="JARKIE010000763">
    <property type="protein sequence ID" value="KAJ7618095.1"/>
    <property type="molecule type" value="Genomic_DNA"/>
</dbReference>
<proteinExistence type="predicted"/>
<evidence type="ECO:0000313" key="3">
    <source>
        <dbReference type="Proteomes" id="UP001221757"/>
    </source>
</evidence>
<organism evidence="2 3">
    <name type="scientific">Mycena rosella</name>
    <name type="common">Pink bonnet</name>
    <name type="synonym">Agaricus rosellus</name>
    <dbReference type="NCBI Taxonomy" id="1033263"/>
    <lineage>
        <taxon>Eukaryota</taxon>
        <taxon>Fungi</taxon>
        <taxon>Dikarya</taxon>
        <taxon>Basidiomycota</taxon>
        <taxon>Agaricomycotina</taxon>
        <taxon>Agaricomycetes</taxon>
        <taxon>Agaricomycetidae</taxon>
        <taxon>Agaricales</taxon>
        <taxon>Marasmiineae</taxon>
        <taxon>Mycenaceae</taxon>
        <taxon>Mycena</taxon>
    </lineage>
</organism>
<dbReference type="Gene3D" id="1.25.40.750">
    <property type="entry name" value="Domain of unknown function DUF5071"/>
    <property type="match status" value="1"/>
</dbReference>
<dbReference type="Pfam" id="PF16804">
    <property type="entry name" value="DUF5071"/>
    <property type="match status" value="1"/>
</dbReference>
<evidence type="ECO:0000313" key="2">
    <source>
        <dbReference type="EMBL" id="KAJ7618095.1"/>
    </source>
</evidence>
<keyword evidence="3" id="KW-1185">Reference proteome</keyword>
<sequence>MQLFIPGLLQWLQNINWPPCSGCWTQLARFPELAPDPSYAVLRKGDDAEWEHHWQIISDAAIHDLFQSAPDIVGRSSWYLFILLPLSNESFVGSRDGKQRPSHSNSVGLRGLCGC</sequence>